<dbReference type="Pfam" id="PF07238">
    <property type="entry name" value="PilZ"/>
    <property type="match status" value="1"/>
</dbReference>
<dbReference type="Proteomes" id="UP000248886">
    <property type="component" value="Unassembled WGS sequence"/>
</dbReference>
<reference evidence="2 3" key="1">
    <citation type="submission" date="2018-06" db="EMBL/GenBank/DDBJ databases">
        <title>Draft sequence of Acidithiobacillus ferrooxidans CCM 4253.</title>
        <authorList>
            <person name="Moya-Beltran A."/>
            <person name="Castro M."/>
            <person name="Covarrubias P.C."/>
            <person name="Issotta F."/>
            <person name="Janiczek O."/>
            <person name="Mandl M."/>
            <person name="Kucera J."/>
            <person name="Quatrini R."/>
        </authorList>
    </citation>
    <scope>NUCLEOTIDE SEQUENCE [LARGE SCALE GENOMIC DNA]</scope>
    <source>
        <strain evidence="2 3">CCM 4253</strain>
    </source>
</reference>
<name>A0A2W1KLN5_ACIFR</name>
<proteinExistence type="predicted"/>
<dbReference type="EMBL" id="QKQP01000009">
    <property type="protein sequence ID" value="PZD80217.1"/>
    <property type="molecule type" value="Genomic_DNA"/>
</dbReference>
<evidence type="ECO:0000259" key="1">
    <source>
        <dbReference type="Pfam" id="PF07238"/>
    </source>
</evidence>
<evidence type="ECO:0000313" key="3">
    <source>
        <dbReference type="Proteomes" id="UP000248886"/>
    </source>
</evidence>
<dbReference type="AlphaFoldDB" id="A0A2W1KLN5"/>
<gene>
    <name evidence="2" type="ORF">DN052_13730</name>
</gene>
<comment type="caution">
    <text evidence="2">The sequence shown here is derived from an EMBL/GenBank/DDBJ whole genome shotgun (WGS) entry which is preliminary data.</text>
</comment>
<dbReference type="OrthoDB" id="5298867at2"/>
<sequence length="236" mass="26402">MEYLPLVFLSGADELPLPEPEALGAVEGRSAIVYGPEEDDDGLLCHAQGWDMGDLVLEPTTPANGEIPSYNKALIFLFAKPNLLGFFADWKSFQKGAHHFRRPNLVLTRRARQKQRLRLDGDIIVRRRNGSTLLSKLYDFGPSGASFYTDAADFRSGEMLLAEFEISGCGSCETTATIVRVETLSHSHYGYLVGIYFHLTKAQLQKAEQLYLCKKAEAIRQLSAPERHRWAPPETV</sequence>
<organism evidence="2 3">
    <name type="scientific">Acidithiobacillus ferrooxidans</name>
    <name type="common">Thiobacillus ferrooxidans</name>
    <dbReference type="NCBI Taxonomy" id="920"/>
    <lineage>
        <taxon>Bacteria</taxon>
        <taxon>Pseudomonadati</taxon>
        <taxon>Pseudomonadota</taxon>
        <taxon>Acidithiobacillia</taxon>
        <taxon>Acidithiobacillales</taxon>
        <taxon>Acidithiobacillaceae</taxon>
        <taxon>Acidithiobacillus</taxon>
    </lineage>
</organism>
<accession>A0A2W1KLN5</accession>
<feature type="domain" description="PilZ" evidence="1">
    <location>
        <begin position="112"/>
        <end position="209"/>
    </location>
</feature>
<dbReference type="InterPro" id="IPR009875">
    <property type="entry name" value="PilZ_domain"/>
</dbReference>
<evidence type="ECO:0000313" key="2">
    <source>
        <dbReference type="EMBL" id="PZD80217.1"/>
    </source>
</evidence>
<protein>
    <submittedName>
        <fullName evidence="2">PilZ domain-containing protein</fullName>
    </submittedName>
</protein>
<dbReference type="GO" id="GO:0035438">
    <property type="term" value="F:cyclic-di-GMP binding"/>
    <property type="evidence" value="ECO:0007669"/>
    <property type="project" value="InterPro"/>
</dbReference>
<dbReference type="RefSeq" id="WP_009566825.1">
    <property type="nucleotide sequence ID" value="NZ_LJBT01000070.1"/>
</dbReference>